<gene>
    <name evidence="1" type="ORF">ABS766_07820</name>
</gene>
<organism evidence="1 2">
    <name type="scientific">Flavobacterium rhizosphaerae</name>
    <dbReference type="NCBI Taxonomy" id="3163298"/>
    <lineage>
        <taxon>Bacteria</taxon>
        <taxon>Pseudomonadati</taxon>
        <taxon>Bacteroidota</taxon>
        <taxon>Flavobacteriia</taxon>
        <taxon>Flavobacteriales</taxon>
        <taxon>Flavobacteriaceae</taxon>
        <taxon>Flavobacterium</taxon>
    </lineage>
</organism>
<dbReference type="Pfam" id="PF14060">
    <property type="entry name" value="DUF4252"/>
    <property type="match status" value="1"/>
</dbReference>
<dbReference type="Proteomes" id="UP001629156">
    <property type="component" value="Unassembled WGS sequence"/>
</dbReference>
<evidence type="ECO:0000313" key="1">
    <source>
        <dbReference type="EMBL" id="MFL9844322.1"/>
    </source>
</evidence>
<dbReference type="InterPro" id="IPR025348">
    <property type="entry name" value="DUF4252"/>
</dbReference>
<dbReference type="EMBL" id="JBELPZ010000006">
    <property type="protein sequence ID" value="MFL9844322.1"/>
    <property type="molecule type" value="Genomic_DNA"/>
</dbReference>
<reference evidence="1 2" key="1">
    <citation type="submission" date="2024-06" db="EMBL/GenBank/DDBJ databases">
        <authorList>
            <person name="Kaempfer P."/>
            <person name="Viver T."/>
        </authorList>
    </citation>
    <scope>NUCLEOTIDE SEQUENCE [LARGE SCALE GENOMIC DNA]</scope>
    <source>
        <strain evidence="1 2">ST-119</strain>
    </source>
</reference>
<proteinExistence type="predicted"/>
<name>A0ABW8YXX8_9FLAO</name>
<evidence type="ECO:0000313" key="2">
    <source>
        <dbReference type="Proteomes" id="UP001629156"/>
    </source>
</evidence>
<keyword evidence="2" id="KW-1185">Reference proteome</keyword>
<dbReference type="RefSeq" id="WP_408084573.1">
    <property type="nucleotide sequence ID" value="NZ_JBELPZ010000006.1"/>
</dbReference>
<accession>A0ABW8YXX8</accession>
<comment type="caution">
    <text evidence="1">The sequence shown here is derived from an EMBL/GenBank/DDBJ whole genome shotgun (WGS) entry which is preliminary data.</text>
</comment>
<protein>
    <submittedName>
        <fullName evidence="1">DUF4252 domain-containing protein</fullName>
    </submittedName>
</protein>
<sequence>MKQTVFIVLFALLVVSCNSEPTLQKYYVEHSHKKGFMALDIAPSFIKTDSLSLSEKEKEALNSLHKFNILMFKADSTNQGEYTAERDSVKALLKKDHYDELIKFNSGGNGVSVNTLTEGEDIEEFVIFAHNKNKGFGIIRVLGNNMTPDNILTIVSLIQKGGMDMEEFKPLQQLVVPAKL</sequence>
<dbReference type="PROSITE" id="PS51257">
    <property type="entry name" value="PROKAR_LIPOPROTEIN"/>
    <property type="match status" value="1"/>
</dbReference>